<gene>
    <name evidence="3" type="ORF">ACJMK2_018423</name>
    <name evidence="4" type="ORF">ACJMK2_018476</name>
</gene>
<accession>A0ABD3UDF4</accession>
<evidence type="ECO:0000313" key="3">
    <source>
        <dbReference type="EMBL" id="KAL3847517.1"/>
    </source>
</evidence>
<evidence type="ECO:0000256" key="2">
    <source>
        <dbReference type="SAM" id="SignalP"/>
    </source>
</evidence>
<evidence type="ECO:0000313" key="4">
    <source>
        <dbReference type="EMBL" id="KAL3847573.1"/>
    </source>
</evidence>
<feature type="chain" id="PRO_5044725045" evidence="2">
    <location>
        <begin position="21"/>
        <end position="81"/>
    </location>
</feature>
<keyword evidence="1" id="KW-0812">Transmembrane</keyword>
<protein>
    <submittedName>
        <fullName evidence="3">Uncharacterized protein</fullName>
    </submittedName>
</protein>
<organism evidence="3 5">
    <name type="scientific">Sinanodonta woodiana</name>
    <name type="common">Chinese pond mussel</name>
    <name type="synonym">Anodonta woodiana</name>
    <dbReference type="NCBI Taxonomy" id="1069815"/>
    <lineage>
        <taxon>Eukaryota</taxon>
        <taxon>Metazoa</taxon>
        <taxon>Spiralia</taxon>
        <taxon>Lophotrochozoa</taxon>
        <taxon>Mollusca</taxon>
        <taxon>Bivalvia</taxon>
        <taxon>Autobranchia</taxon>
        <taxon>Heteroconchia</taxon>
        <taxon>Palaeoheterodonta</taxon>
        <taxon>Unionida</taxon>
        <taxon>Unionoidea</taxon>
        <taxon>Unionidae</taxon>
        <taxon>Unioninae</taxon>
        <taxon>Sinanodonta</taxon>
    </lineage>
</organism>
<feature type="signal peptide" evidence="2">
    <location>
        <begin position="1"/>
        <end position="20"/>
    </location>
</feature>
<keyword evidence="5" id="KW-1185">Reference proteome</keyword>
<keyword evidence="1" id="KW-1133">Transmembrane helix</keyword>
<dbReference type="Proteomes" id="UP001634394">
    <property type="component" value="Unassembled WGS sequence"/>
</dbReference>
<proteinExistence type="predicted"/>
<reference evidence="3 5" key="1">
    <citation type="submission" date="2024-11" db="EMBL/GenBank/DDBJ databases">
        <title>Chromosome-level genome assembly of the freshwater bivalve Anodonta woodiana.</title>
        <authorList>
            <person name="Chen X."/>
        </authorList>
    </citation>
    <scope>NUCLEOTIDE SEQUENCE [LARGE SCALE GENOMIC DNA]</scope>
    <source>
        <strain evidence="3">MN2024</strain>
        <tissue evidence="3">Gills</tissue>
    </source>
</reference>
<keyword evidence="2" id="KW-0732">Signal</keyword>
<feature type="transmembrane region" description="Helical" evidence="1">
    <location>
        <begin position="44"/>
        <end position="70"/>
    </location>
</feature>
<evidence type="ECO:0000256" key="1">
    <source>
        <dbReference type="SAM" id="Phobius"/>
    </source>
</evidence>
<dbReference type="EMBL" id="JBJQND010000016">
    <property type="protein sequence ID" value="KAL3847573.1"/>
    <property type="molecule type" value="Genomic_DNA"/>
</dbReference>
<sequence length="81" mass="8230">MSSKVILTIGIFMMLGLCLADYGYGGSYGGYGGFYPSYGGHGGGYSGSGVGGFGLLLPLLLILLVFPMLLNSGGVFNSTFG</sequence>
<comment type="caution">
    <text evidence="3">The sequence shown here is derived from an EMBL/GenBank/DDBJ whole genome shotgun (WGS) entry which is preliminary data.</text>
</comment>
<keyword evidence="1" id="KW-0472">Membrane</keyword>
<evidence type="ECO:0000313" key="5">
    <source>
        <dbReference type="Proteomes" id="UP001634394"/>
    </source>
</evidence>
<dbReference type="AlphaFoldDB" id="A0ABD3UDF4"/>
<name>A0ABD3UDF4_SINWO</name>
<dbReference type="EMBL" id="JBJQND010000016">
    <property type="protein sequence ID" value="KAL3847517.1"/>
    <property type="molecule type" value="Genomic_DNA"/>
</dbReference>